<evidence type="ECO:0000313" key="3">
    <source>
        <dbReference type="Proteomes" id="UP000299102"/>
    </source>
</evidence>
<comment type="caution">
    <text evidence="2">The sequence shown here is derived from an EMBL/GenBank/DDBJ whole genome shotgun (WGS) entry which is preliminary data.</text>
</comment>
<accession>A0A4C1WAE7</accession>
<feature type="region of interest" description="Disordered" evidence="1">
    <location>
        <begin position="87"/>
        <end position="130"/>
    </location>
</feature>
<evidence type="ECO:0000256" key="1">
    <source>
        <dbReference type="SAM" id="MobiDB-lite"/>
    </source>
</evidence>
<feature type="compositionally biased region" description="Basic residues" evidence="1">
    <location>
        <begin position="118"/>
        <end position="130"/>
    </location>
</feature>
<reference evidence="2 3" key="1">
    <citation type="journal article" date="2019" name="Commun. Biol.">
        <title>The bagworm genome reveals a unique fibroin gene that provides high tensile strength.</title>
        <authorList>
            <person name="Kono N."/>
            <person name="Nakamura H."/>
            <person name="Ohtoshi R."/>
            <person name="Tomita M."/>
            <person name="Numata K."/>
            <person name="Arakawa K."/>
        </authorList>
    </citation>
    <scope>NUCLEOTIDE SEQUENCE [LARGE SCALE GENOMIC DNA]</scope>
</reference>
<keyword evidence="3" id="KW-1185">Reference proteome</keyword>
<organism evidence="2 3">
    <name type="scientific">Eumeta variegata</name>
    <name type="common">Bagworm moth</name>
    <name type="synonym">Eumeta japonica</name>
    <dbReference type="NCBI Taxonomy" id="151549"/>
    <lineage>
        <taxon>Eukaryota</taxon>
        <taxon>Metazoa</taxon>
        <taxon>Ecdysozoa</taxon>
        <taxon>Arthropoda</taxon>
        <taxon>Hexapoda</taxon>
        <taxon>Insecta</taxon>
        <taxon>Pterygota</taxon>
        <taxon>Neoptera</taxon>
        <taxon>Endopterygota</taxon>
        <taxon>Lepidoptera</taxon>
        <taxon>Glossata</taxon>
        <taxon>Ditrysia</taxon>
        <taxon>Tineoidea</taxon>
        <taxon>Psychidae</taxon>
        <taxon>Oiketicinae</taxon>
        <taxon>Eumeta</taxon>
    </lineage>
</organism>
<feature type="compositionally biased region" description="Basic residues" evidence="1">
    <location>
        <begin position="87"/>
        <end position="98"/>
    </location>
</feature>
<dbReference type="EMBL" id="BGZK01000502">
    <property type="protein sequence ID" value="GBP47489.1"/>
    <property type="molecule type" value="Genomic_DNA"/>
</dbReference>
<name>A0A4C1WAE7_EUMVA</name>
<dbReference type="Proteomes" id="UP000299102">
    <property type="component" value="Unassembled WGS sequence"/>
</dbReference>
<proteinExistence type="predicted"/>
<sequence length="130" mass="14756">MTAITLYDFRTTLTVFANKIAQPRASYAFYCSSSTFYSLDPAIPNQESQRNGFDPCPFGELTKEFATYMNSFGHRISSVSQCLHRKRLPANRLKRATRPPRPAAPHRAPPRPAAPRRTPPHSQHRAPHYS</sequence>
<dbReference type="AlphaFoldDB" id="A0A4C1WAE7"/>
<protein>
    <submittedName>
        <fullName evidence="2">Uncharacterized protein</fullName>
    </submittedName>
</protein>
<gene>
    <name evidence="2" type="ORF">EVAR_86409_1</name>
</gene>
<evidence type="ECO:0000313" key="2">
    <source>
        <dbReference type="EMBL" id="GBP47489.1"/>
    </source>
</evidence>